<keyword evidence="2" id="KW-1185">Reference proteome</keyword>
<protein>
    <submittedName>
        <fullName evidence="1">Uncharacterized protein</fullName>
    </submittedName>
</protein>
<evidence type="ECO:0000313" key="1">
    <source>
        <dbReference type="EMBL" id="PWB85280.1"/>
    </source>
</evidence>
<dbReference type="EMBL" id="MZGS01000028">
    <property type="protein sequence ID" value="PWB85280.1"/>
    <property type="molecule type" value="Genomic_DNA"/>
</dbReference>
<proteinExistence type="predicted"/>
<name>A0A315Y6Q8_9EURY</name>
<reference evidence="1 2" key="1">
    <citation type="submission" date="2017-03" db="EMBL/GenBank/DDBJ databases">
        <title>Genome sequence of Methanobrevibacter thaueri.</title>
        <authorList>
            <person name="Poehlein A."/>
            <person name="Seedorf H."/>
            <person name="Daniel R."/>
        </authorList>
    </citation>
    <scope>NUCLEOTIDE SEQUENCE [LARGE SCALE GENOMIC DNA]</scope>
    <source>
        <strain evidence="1 2">DSM 11995</strain>
    </source>
</reference>
<dbReference type="Proteomes" id="UP000251717">
    <property type="component" value="Unassembled WGS sequence"/>
</dbReference>
<comment type="caution">
    <text evidence="1">The sequence shown here is derived from an EMBL/GenBank/DDBJ whole genome shotgun (WGS) entry which is preliminary data.</text>
</comment>
<sequence length="95" mass="11196">MVICPNCYEEINDEDKEWVCPFCGYEDYGEGFYECYNCGTLFDWKGDLWECVNCNNEGICLPRCQYIDYNDFDDDEYCEDGIPDVNQGWVGEHYG</sequence>
<dbReference type="RefSeq" id="WP_116592769.1">
    <property type="nucleotide sequence ID" value="NZ_MZGS01000028.1"/>
</dbReference>
<dbReference type="AlphaFoldDB" id="A0A315Y6Q8"/>
<organism evidence="1 2">
    <name type="scientific">Methanobrevibacter thaueri</name>
    <dbReference type="NCBI Taxonomy" id="190975"/>
    <lineage>
        <taxon>Archaea</taxon>
        <taxon>Methanobacteriati</taxon>
        <taxon>Methanobacteriota</taxon>
        <taxon>Methanomada group</taxon>
        <taxon>Methanobacteria</taxon>
        <taxon>Methanobacteriales</taxon>
        <taxon>Methanobacteriaceae</taxon>
        <taxon>Methanobrevibacter</taxon>
    </lineage>
</organism>
<dbReference type="OrthoDB" id="1266at2157"/>
<accession>A0A315Y6Q8</accession>
<evidence type="ECO:0000313" key="2">
    <source>
        <dbReference type="Proteomes" id="UP000251717"/>
    </source>
</evidence>
<gene>
    <name evidence="1" type="ORF">MBBTH_18790</name>
</gene>